<comment type="caution">
    <text evidence="1">The sequence shown here is derived from an EMBL/GenBank/DDBJ whole genome shotgun (WGS) entry which is preliminary data.</text>
</comment>
<dbReference type="AlphaFoldDB" id="A0A0A0DBL3"/>
<evidence type="ECO:0000313" key="2">
    <source>
        <dbReference type="Proteomes" id="UP000029995"/>
    </source>
</evidence>
<organism evidence="1 2">
    <name type="scientific">Inquilinus limosus MP06</name>
    <dbReference type="NCBI Taxonomy" id="1398085"/>
    <lineage>
        <taxon>Bacteria</taxon>
        <taxon>Pseudomonadati</taxon>
        <taxon>Pseudomonadota</taxon>
        <taxon>Alphaproteobacteria</taxon>
        <taxon>Rhodospirillales</taxon>
        <taxon>Rhodospirillaceae</taxon>
        <taxon>Inquilinus</taxon>
    </lineage>
</organism>
<dbReference type="EMBL" id="JANX01000001">
    <property type="protein sequence ID" value="KGM36111.1"/>
    <property type="molecule type" value="Genomic_DNA"/>
</dbReference>
<gene>
    <name evidence="1" type="ORF">P409_00225</name>
</gene>
<evidence type="ECO:0000313" key="1">
    <source>
        <dbReference type="EMBL" id="KGM36111.1"/>
    </source>
</evidence>
<dbReference type="RefSeq" id="WP_152613154.1">
    <property type="nucleotide sequence ID" value="NZ_JANX01000001.1"/>
</dbReference>
<protein>
    <submittedName>
        <fullName evidence="1">Uncharacterized protein</fullName>
    </submittedName>
</protein>
<reference evidence="1 2" key="1">
    <citation type="submission" date="2014-01" db="EMBL/GenBank/DDBJ databases">
        <title>Genome sequence determination for a cystic fibrosis isolate, Inquilinus limosus.</title>
        <authorList>
            <person name="Pino M."/>
            <person name="Di Conza J."/>
            <person name="Gutkind G."/>
        </authorList>
    </citation>
    <scope>NUCLEOTIDE SEQUENCE [LARGE SCALE GENOMIC DNA]</scope>
    <source>
        <strain evidence="1 2">MP06</strain>
    </source>
</reference>
<accession>A0A0A0DBL3</accession>
<proteinExistence type="predicted"/>
<dbReference type="Proteomes" id="UP000029995">
    <property type="component" value="Unassembled WGS sequence"/>
</dbReference>
<name>A0A0A0DBL3_9PROT</name>
<sequence length="59" mass="6300">MEVPSTTLGNAIDDVSRLLAALNQAIETAENLGVDISFEEGRNPETGNTRLQLSTSIIL</sequence>